<feature type="compositionally biased region" description="Low complexity" evidence="7">
    <location>
        <begin position="12"/>
        <end position="42"/>
    </location>
</feature>
<dbReference type="GO" id="GO:0000122">
    <property type="term" value="P:negative regulation of transcription by RNA polymerase II"/>
    <property type="evidence" value="ECO:0007669"/>
    <property type="project" value="TreeGrafter"/>
</dbReference>
<feature type="compositionally biased region" description="Polar residues" evidence="7">
    <location>
        <begin position="993"/>
        <end position="1010"/>
    </location>
</feature>
<feature type="compositionally biased region" description="Basic residues" evidence="7">
    <location>
        <begin position="66"/>
        <end position="79"/>
    </location>
</feature>
<dbReference type="InterPro" id="IPR022728">
    <property type="entry name" value="Period_circadian-like_C"/>
</dbReference>
<reference evidence="9" key="1">
    <citation type="journal article" date="2012" name="J. Biol. Rhythms">
        <title>Sequence and Expression of per, tim1, and cry2 Genes in the Madeira Cockroach Rhyparobia maderae.</title>
        <authorList>
            <person name="Werckenthin A."/>
            <person name="Derst C."/>
            <person name="Stengl M."/>
        </authorList>
    </citation>
    <scope>NUCLEOTIDE SEQUENCE</scope>
</reference>
<dbReference type="GO" id="GO:0001222">
    <property type="term" value="F:transcription corepressor binding"/>
    <property type="evidence" value="ECO:0007669"/>
    <property type="project" value="TreeGrafter"/>
</dbReference>
<feature type="compositionally biased region" description="Basic and acidic residues" evidence="7">
    <location>
        <begin position="1030"/>
        <end position="1040"/>
    </location>
</feature>
<dbReference type="Gene3D" id="3.30.450.20">
    <property type="entry name" value="PAS domain"/>
    <property type="match status" value="2"/>
</dbReference>
<dbReference type="FunFam" id="3.30.450.20:FF:000066">
    <property type="entry name" value="Period circadian protein"/>
    <property type="match status" value="1"/>
</dbReference>
<evidence type="ECO:0000256" key="2">
    <source>
        <dbReference type="ARBA" id="ARBA00022553"/>
    </source>
</evidence>
<evidence type="ECO:0000256" key="6">
    <source>
        <dbReference type="ARBA" id="ARBA00040849"/>
    </source>
</evidence>
<dbReference type="Gene3D" id="1.20.5.770">
    <property type="entry name" value="Single helix bin"/>
    <property type="match status" value="1"/>
</dbReference>
<dbReference type="Pfam" id="PF14598">
    <property type="entry name" value="PAS_11"/>
    <property type="match status" value="1"/>
</dbReference>
<evidence type="ECO:0000256" key="1">
    <source>
        <dbReference type="ARBA" id="ARBA00004123"/>
    </source>
</evidence>
<dbReference type="EMBL" id="JX235363">
    <property type="protein sequence ID" value="AGA01525.1"/>
    <property type="molecule type" value="mRNA"/>
</dbReference>
<feature type="compositionally biased region" description="Polar residues" evidence="7">
    <location>
        <begin position="49"/>
        <end position="58"/>
    </location>
</feature>
<dbReference type="InterPro" id="IPR050760">
    <property type="entry name" value="Period_circadian_regulator"/>
</dbReference>
<organism evidence="9">
    <name type="scientific">Rhyparobia maderae</name>
    <name type="common">Madeira cockroach</name>
    <name type="synonym">Leucophaea maderae</name>
    <dbReference type="NCBI Taxonomy" id="36963"/>
    <lineage>
        <taxon>Eukaryota</taxon>
        <taxon>Metazoa</taxon>
        <taxon>Ecdysozoa</taxon>
        <taxon>Arthropoda</taxon>
        <taxon>Hexapoda</taxon>
        <taxon>Insecta</taxon>
        <taxon>Pterygota</taxon>
        <taxon>Neoptera</taxon>
        <taxon>Polyneoptera</taxon>
        <taxon>Dictyoptera</taxon>
        <taxon>Blattodea</taxon>
        <taxon>Blaberoidea</taxon>
        <taxon>Blaberidae</taxon>
        <taxon>Oxyhaloinae</taxon>
        <taxon>Rhyparobia</taxon>
    </lineage>
</organism>
<dbReference type="GO" id="GO:0043153">
    <property type="term" value="P:entrainment of circadian clock by photoperiod"/>
    <property type="evidence" value="ECO:0007669"/>
    <property type="project" value="TreeGrafter"/>
</dbReference>
<comment type="subcellular location">
    <subcellularLocation>
        <location evidence="1">Nucleus</location>
    </subcellularLocation>
</comment>
<feature type="compositionally biased region" description="Gly residues" evidence="7">
    <location>
        <begin position="673"/>
        <end position="692"/>
    </location>
</feature>
<dbReference type="PANTHER" id="PTHR11269:SF16">
    <property type="entry name" value="PERIOD CIRCADIAN PROTEIN"/>
    <property type="match status" value="1"/>
</dbReference>
<feature type="region of interest" description="Disordered" evidence="7">
    <location>
        <begin position="181"/>
        <end position="201"/>
    </location>
</feature>
<sequence length="1276" mass="138716">MEETATHNTKISDSAYSNSSNSQSQRSSGSSKSRHSNSSGSSGYCGHASSIQGSSNEPFPQPPTTKRNKDKEHKKKKLKSSATTVVTSTATTVVTTAAEYKEHDNTVPSLLTAVPLPGTLAEETEIAEAVSDGSVISSSAGVALGAAGVLPATTPGQESEALQLASLTQTLSCMKKIKKLKEPPTDVPENSGSQTAKLPAVTEEKEEHIFSSIEAEPSALNEGEFCVVVSMQDGMVVFTTPNITDVIGFPKDMWLGRSFIDFVHPKDRTAFTNHVTSGVITPLTQMTQSKGGTYPGKNSFYCCLRRYRGLKSCGFGVTEKEVSYLPFQLNVIFRELLPQSSSPRQEGTTSPKLSSGASNSIFLVITAKRISSAYKHGGETCVSPKFTTRHLASCKLTHVDPEGMPYLGYLPHDLLGNSVLEYYHPEDLPFLKEIYQNVMKENGTSFRSKPYHFRAQNGGFILMETEWSSFINPWSKKLEFVIGQHRVLKGPENPDVFMTPREEDALQISEEVLKESKIIQDEIKSLLTETIRSPTQLGKQQMSKRCRDLATFMESLMDDITKPDLKVELPQDEHSFSEHDSVMLGEISPHHEYYDSKSSTETPPSYNQLNYNDNIQRFFESKPKTTLSDESGESKIEADRSLMSTDEEGECGPAVDSSLGSSNRKCCSPVNGSGSGSGSGHSSGSAGIGDSGGSRRETSATNTSQGSYKPPLLTEALLYRHNEDMEKKMVQKHREQRSKGGERENKMKKCVHDKLLQCHGVKRSGSHSWEGEVYKASKHPHVEGGKDVNPGNGGIPSGVNITPEISQCLGIGSSLNSGKPYPPVGNVPSLFQGGTNVNLWPPFSVTVTPIQPTPPCSTHGRFPTSSIGATPHMASMFPVYYIPTNTQQAGLGSSQGLTPQEHPGPPRMAPPGVMLPGQPPFLSQQVPYAAAMPGMLYQYPMPAPIYGGPPVMYPSMTMLQPATALLQAPGSQPGVPMATSCKPEGKSPVVMPSENSSPIKFQRPASQATSVKAEPGSALGSIASASVKRGMSESSKKEKSLCSPGGGRTSPNVSQDEEEATKCEDKVDGESLGDAFSAARDAEGTGDDSSYSSFYSFLKTDKSDASMKSLPDIVNRISVTKTEEMVWEKSENTHPIKPRPVLKEPPWMEDVHVTPDLVYRYQLKDQELKDVLKADLKALENIHQPFLVNEQLSQLYLDMELEGLSTKLKLEEGITSSSCSSGEELQSNVRANTSLFKAKKKRRSVEYGKLVMIFEENAPPSSTLFRVTQGVLFKFL</sequence>
<gene>
    <name evidence="9" type="primary">per</name>
</gene>
<keyword evidence="4" id="KW-0090">Biological rhythms</keyword>
<feature type="region of interest" description="Disordered" evidence="7">
    <location>
        <begin position="1"/>
        <end position="83"/>
    </location>
</feature>
<feature type="region of interest" description="Disordered" evidence="7">
    <location>
        <begin position="622"/>
        <end position="712"/>
    </location>
</feature>
<evidence type="ECO:0000256" key="4">
    <source>
        <dbReference type="ARBA" id="ARBA00023108"/>
    </source>
</evidence>
<protein>
    <recommendedName>
        <fullName evidence="6">Period circadian protein</fullName>
    </recommendedName>
</protein>
<evidence type="ECO:0000256" key="5">
    <source>
        <dbReference type="ARBA" id="ARBA00023242"/>
    </source>
</evidence>
<evidence type="ECO:0000256" key="3">
    <source>
        <dbReference type="ARBA" id="ARBA00022737"/>
    </source>
</evidence>
<dbReference type="Pfam" id="PF12114">
    <property type="entry name" value="Period_C"/>
    <property type="match status" value="1"/>
</dbReference>
<feature type="domain" description="PAS" evidence="8">
    <location>
        <begin position="227"/>
        <end position="268"/>
    </location>
</feature>
<accession>L0CAI9</accession>
<dbReference type="CDD" id="cd00130">
    <property type="entry name" value="PAS"/>
    <property type="match status" value="2"/>
</dbReference>
<keyword evidence="3" id="KW-0677">Repeat</keyword>
<dbReference type="SMART" id="SM00091">
    <property type="entry name" value="PAS"/>
    <property type="match status" value="2"/>
</dbReference>
<dbReference type="InterPro" id="IPR035965">
    <property type="entry name" value="PAS-like_dom_sf"/>
</dbReference>
<proteinExistence type="evidence at transcript level"/>
<evidence type="ECO:0000259" key="8">
    <source>
        <dbReference type="PROSITE" id="PS50112"/>
    </source>
</evidence>
<dbReference type="AlphaFoldDB" id="L0CAI9"/>
<keyword evidence="5" id="KW-0539">Nucleus</keyword>
<dbReference type="GO" id="GO:0005737">
    <property type="term" value="C:cytoplasm"/>
    <property type="evidence" value="ECO:0007669"/>
    <property type="project" value="TreeGrafter"/>
</dbReference>
<feature type="domain" description="PAS" evidence="8">
    <location>
        <begin position="395"/>
        <end position="442"/>
    </location>
</feature>
<dbReference type="PANTHER" id="PTHR11269">
    <property type="entry name" value="PERIOD CIRCADIAN PROTEIN"/>
    <property type="match status" value="1"/>
</dbReference>
<dbReference type="PROSITE" id="PS50112">
    <property type="entry name" value="PAS"/>
    <property type="match status" value="2"/>
</dbReference>
<dbReference type="GO" id="GO:0000976">
    <property type="term" value="F:transcription cis-regulatory region binding"/>
    <property type="evidence" value="ECO:0007669"/>
    <property type="project" value="TreeGrafter"/>
</dbReference>
<dbReference type="GO" id="GO:0005634">
    <property type="term" value="C:nucleus"/>
    <property type="evidence" value="ECO:0007669"/>
    <property type="project" value="UniProtKB-SubCell"/>
</dbReference>
<evidence type="ECO:0000313" key="9">
    <source>
        <dbReference type="EMBL" id="AGA01525.1"/>
    </source>
</evidence>
<feature type="region of interest" description="Disordered" evidence="7">
    <location>
        <begin position="969"/>
        <end position="1068"/>
    </location>
</feature>
<dbReference type="InterPro" id="IPR000014">
    <property type="entry name" value="PAS"/>
</dbReference>
<keyword evidence="2" id="KW-0597">Phosphoprotein</keyword>
<feature type="compositionally biased region" description="Polar residues" evidence="7">
    <location>
        <begin position="1"/>
        <end position="11"/>
    </location>
</feature>
<dbReference type="SUPFAM" id="SSF55785">
    <property type="entry name" value="PYP-like sensor domain (PAS domain)"/>
    <property type="match status" value="2"/>
</dbReference>
<name>L0CAI9_RHYMA</name>
<evidence type="ECO:0000256" key="7">
    <source>
        <dbReference type="SAM" id="MobiDB-lite"/>
    </source>
</evidence>
<dbReference type="GO" id="GO:0032922">
    <property type="term" value="P:circadian regulation of gene expression"/>
    <property type="evidence" value="ECO:0007669"/>
    <property type="project" value="TreeGrafter"/>
</dbReference>